<dbReference type="EMBL" id="PJRS01000010">
    <property type="protein sequence ID" value="PLR28229.1"/>
    <property type="molecule type" value="Genomic_DNA"/>
</dbReference>
<protein>
    <recommendedName>
        <fullName evidence="1">AAA+ ATPase domain-containing protein</fullName>
    </recommendedName>
</protein>
<dbReference type="SUPFAM" id="SSF52540">
    <property type="entry name" value="P-loop containing nucleoside triphosphate hydrolases"/>
    <property type="match status" value="1"/>
</dbReference>
<dbReference type="InterPro" id="IPR003593">
    <property type="entry name" value="AAA+_ATPase"/>
</dbReference>
<reference evidence="2 3" key="1">
    <citation type="submission" date="2017-12" db="EMBL/GenBank/DDBJ databases">
        <title>The genome sequence of Caulobacter sp. 410.</title>
        <authorList>
            <person name="Gao J."/>
            <person name="Mao X."/>
            <person name="Sun J."/>
        </authorList>
    </citation>
    <scope>NUCLEOTIDE SEQUENCE [LARGE SCALE GENOMIC DNA]</scope>
    <source>
        <strain evidence="2 3">410</strain>
    </source>
</reference>
<evidence type="ECO:0000259" key="1">
    <source>
        <dbReference type="SMART" id="SM00382"/>
    </source>
</evidence>
<keyword evidence="3" id="KW-1185">Reference proteome</keyword>
<dbReference type="Proteomes" id="UP000234479">
    <property type="component" value="Unassembled WGS sequence"/>
</dbReference>
<dbReference type="Gene3D" id="3.40.50.300">
    <property type="entry name" value="P-loop containing nucleotide triphosphate hydrolases"/>
    <property type="match status" value="1"/>
</dbReference>
<dbReference type="AlphaFoldDB" id="A0A2N5DQ88"/>
<dbReference type="Pfam" id="PF05621">
    <property type="entry name" value="TniB"/>
    <property type="match status" value="1"/>
</dbReference>
<gene>
    <name evidence="2" type="ORF">SGCZBJ_04285</name>
</gene>
<accession>A0A2N5DQ88</accession>
<comment type="caution">
    <text evidence="2">The sequence shown here is derived from an EMBL/GenBank/DDBJ whole genome shotgun (WGS) entry which is preliminary data.</text>
</comment>
<dbReference type="SMART" id="SM00382">
    <property type="entry name" value="AAA"/>
    <property type="match status" value="1"/>
</dbReference>
<dbReference type="InterPro" id="IPR008868">
    <property type="entry name" value="TniB"/>
</dbReference>
<proteinExistence type="predicted"/>
<feature type="domain" description="AAA+ ATPase" evidence="1">
    <location>
        <begin position="61"/>
        <end position="211"/>
    </location>
</feature>
<organism evidence="2 3">
    <name type="scientific">Caulobacter zeae</name>
    <dbReference type="NCBI Taxonomy" id="2055137"/>
    <lineage>
        <taxon>Bacteria</taxon>
        <taxon>Pseudomonadati</taxon>
        <taxon>Pseudomonadota</taxon>
        <taxon>Alphaproteobacteria</taxon>
        <taxon>Caulobacterales</taxon>
        <taxon>Caulobacteraceae</taxon>
        <taxon>Caulobacter</taxon>
    </lineage>
</organism>
<dbReference type="RefSeq" id="WP_101716782.1">
    <property type="nucleotide sequence ID" value="NZ_PJRS01000010.1"/>
</dbReference>
<dbReference type="OrthoDB" id="7193168at2"/>
<name>A0A2N5DQ88_9CAUL</name>
<dbReference type="InterPro" id="IPR027417">
    <property type="entry name" value="P-loop_NTPase"/>
</dbReference>
<evidence type="ECO:0000313" key="2">
    <source>
        <dbReference type="EMBL" id="PLR28229.1"/>
    </source>
</evidence>
<sequence length="298" mass="34130">MAEPDHIERGAHLVPSARALLDLPMEERILGRWPDLWIGHREAKDIHQWLDQMLASPRSSRPRNGLLHGESGVGKSTTLRRWARQVNDRAARRVEEGDPAELGEWAVLPVLLFDTPPKGDETRLYNAMLEAFGYDAKSLRSLADKYCRVKDLIYACQVRVIVMDEFHNALSGRFDQRLHFNVVIKHITNETGIPFVVAGTASVDQVFRKEDQLHRRFSRFEMKRWKQTADWAKLLTSFERVIPLAEPSRLFEPEIANRLFAYSDGIIGELSEILKQAAITAALSGKERIELDMIRPLN</sequence>
<evidence type="ECO:0000313" key="3">
    <source>
        <dbReference type="Proteomes" id="UP000234479"/>
    </source>
</evidence>